<dbReference type="InterPro" id="IPR019410">
    <property type="entry name" value="Methyltransf_16"/>
</dbReference>
<comment type="similarity">
    <text evidence="9">Belongs to the methyltransferase superfamily. METTL18 family.</text>
</comment>
<dbReference type="GO" id="GO:0005737">
    <property type="term" value="C:cytoplasm"/>
    <property type="evidence" value="ECO:0007669"/>
    <property type="project" value="UniProtKB-SubCell"/>
</dbReference>
<dbReference type="GO" id="GO:0018064">
    <property type="term" value="F:protein-L-histidine N-tele-methyltransferase activity"/>
    <property type="evidence" value="ECO:0007669"/>
    <property type="project" value="UniProtKB-EC"/>
</dbReference>
<keyword evidence="7" id="KW-0949">S-adenosyl-L-methionine</keyword>
<evidence type="ECO:0000256" key="2">
    <source>
        <dbReference type="ARBA" id="ARBA00004496"/>
    </source>
</evidence>
<evidence type="ECO:0000256" key="1">
    <source>
        <dbReference type="ARBA" id="ARBA00004123"/>
    </source>
</evidence>
<evidence type="ECO:0000256" key="3">
    <source>
        <dbReference type="ARBA" id="ARBA00012533"/>
    </source>
</evidence>
<dbReference type="Gene3D" id="3.40.50.150">
    <property type="entry name" value="Vaccinia Virus protein VP39"/>
    <property type="match status" value="1"/>
</dbReference>
<dbReference type="PANTHER" id="PTHR14614:SF39">
    <property type="entry name" value="HISTIDINE PROTEIN METHYLTRANSFERASE 1 HOMOLOG"/>
    <property type="match status" value="1"/>
</dbReference>
<keyword evidence="8" id="KW-0539">Nucleus</keyword>
<evidence type="ECO:0000256" key="5">
    <source>
        <dbReference type="ARBA" id="ARBA00022603"/>
    </source>
</evidence>
<evidence type="ECO:0000256" key="9">
    <source>
        <dbReference type="ARBA" id="ARBA00038126"/>
    </source>
</evidence>
<gene>
    <name evidence="11" type="ORF">CA7LBN_002747</name>
</gene>
<dbReference type="Proteomes" id="UP000825438">
    <property type="component" value="Chromosome III"/>
</dbReference>
<name>A0A8F2W1C3_CANAR</name>
<reference evidence="11" key="1">
    <citation type="submission" date="2021-06" db="EMBL/GenBank/DDBJ databases">
        <title>Candida auris outbreak in lebanese hospital.</title>
        <authorList>
            <person name="Finianos M."/>
        </authorList>
    </citation>
    <scope>NUCLEOTIDE SEQUENCE</scope>
    <source>
        <strain evidence="11">CA7LBN</strain>
    </source>
</reference>
<protein>
    <recommendedName>
        <fullName evidence="3">protein-histidine N-methyltransferase</fullName>
        <ecNumber evidence="3">2.1.1.85</ecNumber>
    </recommendedName>
</protein>
<evidence type="ECO:0000256" key="8">
    <source>
        <dbReference type="ARBA" id="ARBA00023242"/>
    </source>
</evidence>
<keyword evidence="4" id="KW-0963">Cytoplasm</keyword>
<keyword evidence="6" id="KW-0808">Transferase</keyword>
<dbReference type="AlphaFoldDB" id="A0A8F2W1C3"/>
<dbReference type="GO" id="GO:0032259">
    <property type="term" value="P:methylation"/>
    <property type="evidence" value="ECO:0007669"/>
    <property type="project" value="UniProtKB-KW"/>
</dbReference>
<feature type="signal peptide" evidence="10">
    <location>
        <begin position="1"/>
        <end position="18"/>
    </location>
</feature>
<keyword evidence="10" id="KW-0732">Signal</keyword>
<dbReference type="InterPro" id="IPR029063">
    <property type="entry name" value="SAM-dependent_MTases_sf"/>
</dbReference>
<accession>A0A8F2W1C3</accession>
<evidence type="ECO:0000256" key="7">
    <source>
        <dbReference type="ARBA" id="ARBA00022691"/>
    </source>
</evidence>
<dbReference type="EC" id="2.1.1.85" evidence="3"/>
<dbReference type="PANTHER" id="PTHR14614">
    <property type="entry name" value="HEPATOCELLULAR CARCINOMA-ASSOCIATED ANTIGEN"/>
    <property type="match status" value="1"/>
</dbReference>
<proteinExistence type="inferred from homology"/>
<comment type="subcellular location">
    <subcellularLocation>
        <location evidence="2">Cytoplasm</location>
    </subcellularLocation>
    <subcellularLocation>
        <location evidence="1">Nucleus</location>
    </subcellularLocation>
</comment>
<keyword evidence="5" id="KW-0489">Methyltransferase</keyword>
<sequence>MIFVPKILLLGPPSLCEASCYIICKHDLDDYNGEEFTWSDVKHIPYCKARYKQHVTRTFKCQSHIVTVSLVRFSTTCLLKRCTGAAVMNEYSETVTMDGPKLIYMVVDRAKLAFSESDPCDLVKHVAGCMLAYQGFIYPSFFRLDFPPFEPGSDVFSYAMGLGTLSVIYQGHSEFQFDISEHVVLPGMKLSSLYEIRVTTREPSLTFSNIKIILYEYQFKREAEGYSTSLIHEQCIYISEELFTLTAKDKIIFLPSTVIGGEIPMVSPTSCNCDLYRVYQLKFYCDVESRNLQCPLHNSDQVIIASDCRSSLPKYLKYDQPSHEAGYFSISGKFDVSTFNPVDSGNNFMKKMIQNGTYERNYDSHVTLSQYNYANGEVLTFTIVKWCSEAVAKASVKQSFKFSRFVSRILWDLAYPKRVPTIVFEGFKSPPWRKYEWTLSGAFYRYKKVSYRVPPSVLPQVFRRYRCCLSTESYPLNGLNEKADTPHEYTIYIRAEYVDSDNISELRGSRVVFPGMSLKDFISISFELPAPIEVAKYTIDDMHYEFNVIRIEISAVEVMEHYSNTALFDCKQHITPSVTSAAPSTFQSTNVASLNPPKVHSLESILNTLKDVRITFDNYKTTNGNIVYRREIFDVKHQCMVEDENEDDNKEIRQILLGSEEELDLRKNVYEGGFKSWECSYDLVDEVAKNEDTFAKNSILELGCGSALPSCFIFQKWLEKNSSGKTLVLGDYNYEVLRLVTIPNLVVHWASTLSVKELASLQNPEIPMKNDEIQLTKDLADAFINTVKRLNIQLHFVSGSWGPEFVDIVSPMCPDLILSSETIYSLDTLPIFIQTLTDLMLKNQCAALIAAKSYYFGVGGSVKEFTSRLASCGFPLQIDTADVSNSSLKRSIITIVS</sequence>
<evidence type="ECO:0000256" key="10">
    <source>
        <dbReference type="SAM" id="SignalP"/>
    </source>
</evidence>
<evidence type="ECO:0000256" key="4">
    <source>
        <dbReference type="ARBA" id="ARBA00022490"/>
    </source>
</evidence>
<evidence type="ECO:0000256" key="6">
    <source>
        <dbReference type="ARBA" id="ARBA00022679"/>
    </source>
</evidence>
<dbReference type="EMBL" id="CP076751">
    <property type="protein sequence ID" value="QWW23913.1"/>
    <property type="molecule type" value="Genomic_DNA"/>
</dbReference>
<evidence type="ECO:0000313" key="11">
    <source>
        <dbReference type="EMBL" id="QWW23913.1"/>
    </source>
</evidence>
<organism evidence="11">
    <name type="scientific">Candidozyma auris</name>
    <name type="common">Yeast</name>
    <name type="synonym">Candida auris</name>
    <dbReference type="NCBI Taxonomy" id="498019"/>
    <lineage>
        <taxon>Eukaryota</taxon>
        <taxon>Fungi</taxon>
        <taxon>Dikarya</taxon>
        <taxon>Ascomycota</taxon>
        <taxon>Saccharomycotina</taxon>
        <taxon>Pichiomycetes</taxon>
        <taxon>Metschnikowiaceae</taxon>
        <taxon>Candidozyma</taxon>
    </lineage>
</organism>
<dbReference type="GO" id="GO:0005634">
    <property type="term" value="C:nucleus"/>
    <property type="evidence" value="ECO:0007669"/>
    <property type="project" value="UniProtKB-SubCell"/>
</dbReference>
<feature type="chain" id="PRO_5034747218" description="protein-histidine N-methyltransferase" evidence="10">
    <location>
        <begin position="19"/>
        <end position="897"/>
    </location>
</feature>